<accession>A0A8H6UFY3</accession>
<feature type="compositionally biased region" description="Basic and acidic residues" evidence="1">
    <location>
        <begin position="1"/>
        <end position="11"/>
    </location>
</feature>
<dbReference type="EMBL" id="JACBAD010002023">
    <property type="protein sequence ID" value="KAF7122300.1"/>
    <property type="molecule type" value="Genomic_DNA"/>
</dbReference>
<name>A0A8H6UFY3_9EURO</name>
<keyword evidence="3" id="KW-1185">Reference proteome</keyword>
<comment type="caution">
    <text evidence="2">The sequence shown here is derived from an EMBL/GenBank/DDBJ whole genome shotgun (WGS) entry which is preliminary data.</text>
</comment>
<dbReference type="Proteomes" id="UP000630445">
    <property type="component" value="Unassembled WGS sequence"/>
</dbReference>
<gene>
    <name evidence="2" type="ORF">CNMCM5793_000257</name>
</gene>
<sequence length="752" mass="85300">MDQEFDIKVECDDSPSAQGCLGGPIEDRDRPSDKEGEDNSGPGEQSRIYLNVSPSYVGDWDATTAFRELYQNWKDAIIHSFNLHLRDFRPLYQENGDFISITVPEMGSNTNALGFIRYEKKYGRVVLVNACAQLRTESLQLGHTSKKGQLQFAGCHGEGLKLAAMVMCREGYSVSIETGNSHWSFVYGGPSKTRFYCNIGPLCVATPEVKLNPAQDMACFTYRTWRDVCVEVGPDSEGTGGGVSIEEFRQWLTVSLDIHGHSYPESIIETDQGDLIIDPRFRGKTFLKGLLLPASVLEARPFELSYNFVQGGVNRDRQRLVSRYEQADMVRRIWESAIRENEALTLPIYVNLLRNFPRAPDVELADQLLDHPTRFRIWKYLMKEAGDEKFYFCQKTGSQSVGSITKSLRKEPAALPDTLWNLLRGVTPIRTAYEEQIDMFQNANVCECHRTLFAVTIRRALWASMALCGYPTNIQFVHSDNSQIDMVFDMGCRTLKIHDRWLDPGAVHYQSPCRPGMEYALTACGPFFCDHVVEELFAMVQGEMSRISPSVMNHSRRHREIRLVRSKLRMMPRDVFVRVGSMPGTLRVSWQDGETASFLESHGSHAAYHVILHEEKCAGVMAYHLHGDKVDIRITHAPCGCMQRFTPQNQKSVEFDRLDIHKKYFPMIAANERAAFFGQPTSPIHPARLPQPPFYTRWDGTTRNDSLQQVQNTMNPNLGGIVATSLGQATYYDARSPKRALPPLYPNDRRIA</sequence>
<evidence type="ECO:0000313" key="3">
    <source>
        <dbReference type="Proteomes" id="UP000630445"/>
    </source>
</evidence>
<evidence type="ECO:0000256" key="1">
    <source>
        <dbReference type="SAM" id="MobiDB-lite"/>
    </source>
</evidence>
<feature type="compositionally biased region" description="Basic and acidic residues" evidence="1">
    <location>
        <begin position="25"/>
        <end position="34"/>
    </location>
</feature>
<protein>
    <submittedName>
        <fullName evidence="2">Uncharacterized protein</fullName>
    </submittedName>
</protein>
<proteinExistence type="predicted"/>
<evidence type="ECO:0000313" key="2">
    <source>
        <dbReference type="EMBL" id="KAF7122300.1"/>
    </source>
</evidence>
<dbReference type="OrthoDB" id="5376140at2759"/>
<reference evidence="2" key="1">
    <citation type="submission" date="2020-06" db="EMBL/GenBank/DDBJ databases">
        <title>Draft genome sequences of strains closely related to Aspergillus parafelis and Aspergillus hiratsukae.</title>
        <authorList>
            <person name="Dos Santos R.A.C."/>
            <person name="Rivero-Menendez O."/>
            <person name="Steenwyk J.L."/>
            <person name="Mead M.E."/>
            <person name="Goldman G.H."/>
            <person name="Alastruey-Izquierdo A."/>
            <person name="Rokas A."/>
        </authorList>
    </citation>
    <scope>NUCLEOTIDE SEQUENCE</scope>
    <source>
        <strain evidence="2">CNM-CM5793</strain>
    </source>
</reference>
<organism evidence="2 3">
    <name type="scientific">Aspergillus hiratsukae</name>
    <dbReference type="NCBI Taxonomy" id="1194566"/>
    <lineage>
        <taxon>Eukaryota</taxon>
        <taxon>Fungi</taxon>
        <taxon>Dikarya</taxon>
        <taxon>Ascomycota</taxon>
        <taxon>Pezizomycotina</taxon>
        <taxon>Eurotiomycetes</taxon>
        <taxon>Eurotiomycetidae</taxon>
        <taxon>Eurotiales</taxon>
        <taxon>Aspergillaceae</taxon>
        <taxon>Aspergillus</taxon>
        <taxon>Aspergillus subgen. Fumigati</taxon>
    </lineage>
</organism>
<dbReference type="AlphaFoldDB" id="A0A8H6UFY3"/>
<feature type="region of interest" description="Disordered" evidence="1">
    <location>
        <begin position="1"/>
        <end position="47"/>
    </location>
</feature>